<keyword evidence="2" id="KW-0012">Acyltransferase</keyword>
<dbReference type="Gene3D" id="3.40.47.10">
    <property type="match status" value="2"/>
</dbReference>
<feature type="domain" description="Beta-ketoacyl-[acyl-carrier-protein] synthase III N-terminal" evidence="4">
    <location>
        <begin position="119"/>
        <end position="195"/>
    </location>
</feature>
<evidence type="ECO:0000259" key="3">
    <source>
        <dbReference type="Pfam" id="PF08541"/>
    </source>
</evidence>
<dbReference type="Pfam" id="PF08541">
    <property type="entry name" value="ACP_syn_III_C"/>
    <property type="match status" value="1"/>
</dbReference>
<evidence type="ECO:0000259" key="4">
    <source>
        <dbReference type="Pfam" id="PF08545"/>
    </source>
</evidence>
<evidence type="ECO:0008006" key="7">
    <source>
        <dbReference type="Google" id="ProtNLM"/>
    </source>
</evidence>
<comment type="caution">
    <text evidence="5">The sequence shown here is derived from an EMBL/GenBank/DDBJ whole genome shotgun (WGS) entry which is preliminary data.</text>
</comment>
<accession>A0A1F6EAX5</accession>
<dbReference type="AlphaFoldDB" id="A0A1F6EAX5"/>
<protein>
    <recommendedName>
        <fullName evidence="7">3-oxoacyl-ACP synthase</fullName>
    </recommendedName>
</protein>
<evidence type="ECO:0000313" key="6">
    <source>
        <dbReference type="Proteomes" id="UP000176914"/>
    </source>
</evidence>
<reference evidence="5 6" key="1">
    <citation type="journal article" date="2016" name="Nat. Commun.">
        <title>Thousands of microbial genomes shed light on interconnected biogeochemical processes in an aquifer system.</title>
        <authorList>
            <person name="Anantharaman K."/>
            <person name="Brown C.T."/>
            <person name="Hug L.A."/>
            <person name="Sharon I."/>
            <person name="Castelle C.J."/>
            <person name="Probst A.J."/>
            <person name="Thomas B.C."/>
            <person name="Singh A."/>
            <person name="Wilkins M.J."/>
            <person name="Karaoz U."/>
            <person name="Brodie E.L."/>
            <person name="Williams K.H."/>
            <person name="Hubbard S.S."/>
            <person name="Banfield J.F."/>
        </authorList>
    </citation>
    <scope>NUCLEOTIDE SEQUENCE [LARGE SCALE GENOMIC DNA]</scope>
</reference>
<dbReference type="Proteomes" id="UP000176914">
    <property type="component" value="Unassembled WGS sequence"/>
</dbReference>
<dbReference type="EMBL" id="MFLL01000001">
    <property type="protein sequence ID" value="OGG70730.1"/>
    <property type="molecule type" value="Genomic_DNA"/>
</dbReference>
<dbReference type="GO" id="GO:0006633">
    <property type="term" value="P:fatty acid biosynthetic process"/>
    <property type="evidence" value="ECO:0007669"/>
    <property type="project" value="InterPro"/>
</dbReference>
<evidence type="ECO:0000256" key="1">
    <source>
        <dbReference type="ARBA" id="ARBA00022679"/>
    </source>
</evidence>
<dbReference type="PANTHER" id="PTHR34069">
    <property type="entry name" value="3-OXOACYL-[ACYL-CARRIER-PROTEIN] SYNTHASE 3"/>
    <property type="match status" value="1"/>
</dbReference>
<name>A0A1F6EAX5_9BACT</name>
<keyword evidence="1" id="KW-0808">Transferase</keyword>
<dbReference type="SUPFAM" id="SSF53901">
    <property type="entry name" value="Thiolase-like"/>
    <property type="match status" value="2"/>
</dbReference>
<organism evidence="5 6">
    <name type="scientific">Candidatus Kaiserbacteria bacterium RIFCSPHIGHO2_02_FULL_55_25</name>
    <dbReference type="NCBI Taxonomy" id="1798498"/>
    <lineage>
        <taxon>Bacteria</taxon>
        <taxon>Candidatus Kaiseribacteriota</taxon>
    </lineage>
</organism>
<dbReference type="GO" id="GO:0044550">
    <property type="term" value="P:secondary metabolite biosynthetic process"/>
    <property type="evidence" value="ECO:0007669"/>
    <property type="project" value="TreeGrafter"/>
</dbReference>
<dbReference type="InterPro" id="IPR013747">
    <property type="entry name" value="ACP_syn_III_C"/>
</dbReference>
<gene>
    <name evidence="5" type="ORF">A3C20_04380</name>
</gene>
<feature type="domain" description="Beta-ketoacyl-[acyl-carrier-protein] synthase III C-terminal" evidence="3">
    <location>
        <begin position="256"/>
        <end position="337"/>
    </location>
</feature>
<dbReference type="InterPro" id="IPR016039">
    <property type="entry name" value="Thiolase-like"/>
</dbReference>
<sequence length="343" mass="37671">MKIESIGLALPARKVTNDDILSEIAERSTGFKGDLTQALRTVDIMLRHSGSSTRYWKDDTQNSLDLAVAAGRDALARLDGDDHSVDLILYASVYSELKEPSSSGPIAHELGMDAVETWDVKMACDGWMKAVKTAYALIETGLYRRIMVVTSEFSMAHNYAIYPKLFELDSIDQLEWRFPAYTIGEAASATILGPDPANGWAFFNRTRNDLYDLCTVPNPWSNPRSARVAKDGLSHFTSYGIDLRKHGFPGAVETFRESGIDTSKVDVLFTHSSSKADWSAGAKLLGMHNKMYDIYSKFGNVVSGAIPVAMASAEREGTLKRGMNVAAWVASAGMSFSTAEFVY</sequence>
<evidence type="ECO:0000256" key="2">
    <source>
        <dbReference type="ARBA" id="ARBA00023315"/>
    </source>
</evidence>
<dbReference type="InterPro" id="IPR013751">
    <property type="entry name" value="ACP_syn_III_N"/>
</dbReference>
<proteinExistence type="predicted"/>
<dbReference type="PANTHER" id="PTHR34069:SF3">
    <property type="entry name" value="ACYL-COA:ACYL-COA ALKYLTRANSFERASE"/>
    <property type="match status" value="1"/>
</dbReference>
<evidence type="ECO:0000313" key="5">
    <source>
        <dbReference type="EMBL" id="OGG70730.1"/>
    </source>
</evidence>
<dbReference type="GO" id="GO:0004315">
    <property type="term" value="F:3-oxoacyl-[acyl-carrier-protein] synthase activity"/>
    <property type="evidence" value="ECO:0007669"/>
    <property type="project" value="InterPro"/>
</dbReference>
<dbReference type="Pfam" id="PF08545">
    <property type="entry name" value="ACP_syn_III"/>
    <property type="match status" value="1"/>
</dbReference>